<evidence type="ECO:0000313" key="3">
    <source>
        <dbReference type="Proteomes" id="UP001595798"/>
    </source>
</evidence>
<keyword evidence="1" id="KW-0812">Transmembrane</keyword>
<dbReference type="EMBL" id="JBHSDI010000009">
    <property type="protein sequence ID" value="MFC4258556.1"/>
    <property type="molecule type" value="Genomic_DNA"/>
</dbReference>
<name>A0ABV8QDX6_9GAMM</name>
<reference evidence="3" key="1">
    <citation type="journal article" date="2019" name="Int. J. Syst. Evol. Microbiol.">
        <title>The Global Catalogue of Microorganisms (GCM) 10K type strain sequencing project: providing services to taxonomists for standard genome sequencing and annotation.</title>
        <authorList>
            <consortium name="The Broad Institute Genomics Platform"/>
            <consortium name="The Broad Institute Genome Sequencing Center for Infectious Disease"/>
            <person name="Wu L."/>
            <person name="Ma J."/>
        </authorList>
    </citation>
    <scope>NUCLEOTIDE SEQUENCE [LARGE SCALE GENOMIC DNA]</scope>
    <source>
        <strain evidence="3">CECT 7297</strain>
    </source>
</reference>
<dbReference type="Proteomes" id="UP001595798">
    <property type="component" value="Unassembled WGS sequence"/>
</dbReference>
<protein>
    <submittedName>
        <fullName evidence="2">Uncharacterized protein</fullName>
    </submittedName>
</protein>
<proteinExistence type="predicted"/>
<evidence type="ECO:0000256" key="1">
    <source>
        <dbReference type="SAM" id="Phobius"/>
    </source>
</evidence>
<dbReference type="RefSeq" id="WP_379886084.1">
    <property type="nucleotide sequence ID" value="NZ_JBHSDI010000009.1"/>
</dbReference>
<evidence type="ECO:0000313" key="2">
    <source>
        <dbReference type="EMBL" id="MFC4258556.1"/>
    </source>
</evidence>
<accession>A0ABV8QDX6</accession>
<keyword evidence="1" id="KW-0472">Membrane</keyword>
<organism evidence="2 3">
    <name type="scientific">Marinobacter lacisalsi</name>
    <dbReference type="NCBI Taxonomy" id="475979"/>
    <lineage>
        <taxon>Bacteria</taxon>
        <taxon>Pseudomonadati</taxon>
        <taxon>Pseudomonadota</taxon>
        <taxon>Gammaproteobacteria</taxon>
        <taxon>Pseudomonadales</taxon>
        <taxon>Marinobacteraceae</taxon>
        <taxon>Marinobacter</taxon>
    </lineage>
</organism>
<feature type="transmembrane region" description="Helical" evidence="1">
    <location>
        <begin position="28"/>
        <end position="46"/>
    </location>
</feature>
<keyword evidence="3" id="KW-1185">Reference proteome</keyword>
<sequence length="202" mass="23131">MIFYSLSVLVAVISGLFLAYDKLSRPFFILMLVGILLCLVLAFKSYERSFMLSFVPDALGVSSVSYSQEESWGFGPGGNEAGIRVYVLPDHISEDIARHGIDFFDNMRPNERQTNRGWRGRYRQWQTTPLAESALWKKNRETGRFVIYDYVCRYGFCIDIDQDVIDQATEIVNSKGSYYAYGRIGMIVVSPENNMVLYLYNG</sequence>
<keyword evidence="1" id="KW-1133">Transmembrane helix</keyword>
<gene>
    <name evidence="2" type="ORF">ACFOZ5_05835</name>
</gene>
<comment type="caution">
    <text evidence="2">The sequence shown here is derived from an EMBL/GenBank/DDBJ whole genome shotgun (WGS) entry which is preliminary data.</text>
</comment>